<dbReference type="InterPro" id="IPR001021">
    <property type="entry name" value="Ribosomal_bL25_long"/>
</dbReference>
<keyword evidence="2" id="KW-0694">RNA-binding</keyword>
<dbReference type="EMBL" id="UIDG01000152">
    <property type="protein sequence ID" value="SUS06047.1"/>
    <property type="molecule type" value="Genomic_DNA"/>
</dbReference>
<sequence>MSELITFHAEERARKGKGGARECRRAGQIPAVIYGSDQPPASVAIGAAELQKELRRPGFLTHVYAIELAGRSERVLAREVQVDPVSDKPIHVDFMRVAATTRVHVDVAIVFLNEAGAPGLRSGGVLNVVQHTVELVCTPDAIPERLEVDLTGLDIGDVVHADQLKLPQGVEFAAGQRVSTIATIAPPTTIKADAAEAAETAAPAEGSAPASS</sequence>
<evidence type="ECO:0000256" key="1">
    <source>
        <dbReference type="ARBA" id="ARBA00022730"/>
    </source>
</evidence>
<dbReference type="Gene3D" id="2.170.120.20">
    <property type="entry name" value="Ribosomal protein L25, beta domain"/>
    <property type="match status" value="1"/>
</dbReference>
<protein>
    <submittedName>
        <fullName evidence="7">50S ribosomal protein L25</fullName>
    </submittedName>
</protein>
<dbReference type="InterPro" id="IPR037121">
    <property type="entry name" value="Ribosomal_bL25_C"/>
</dbReference>
<dbReference type="NCBIfam" id="NF004128">
    <property type="entry name" value="PRK05618.1-2"/>
    <property type="match status" value="1"/>
</dbReference>
<dbReference type="NCBIfam" id="TIGR00731">
    <property type="entry name" value="bL25_bact_ctc"/>
    <property type="match status" value="1"/>
</dbReference>
<evidence type="ECO:0000313" key="7">
    <source>
        <dbReference type="EMBL" id="SUS06047.1"/>
    </source>
</evidence>
<evidence type="ECO:0000256" key="3">
    <source>
        <dbReference type="ARBA" id="ARBA00022980"/>
    </source>
</evidence>
<evidence type="ECO:0000259" key="5">
    <source>
        <dbReference type="Pfam" id="PF01386"/>
    </source>
</evidence>
<proteinExistence type="inferred from homology"/>
<evidence type="ECO:0000256" key="2">
    <source>
        <dbReference type="ARBA" id="ARBA00022884"/>
    </source>
</evidence>
<keyword evidence="4" id="KW-0687">Ribonucleoprotein</keyword>
<feature type="domain" description="Large ribosomal subunit protein bL25 beta" evidence="6">
    <location>
        <begin position="103"/>
        <end position="187"/>
    </location>
</feature>
<dbReference type="Gene3D" id="2.40.240.10">
    <property type="entry name" value="Ribosomal Protein L25, Chain P"/>
    <property type="match status" value="1"/>
</dbReference>
<dbReference type="SUPFAM" id="SSF50715">
    <property type="entry name" value="Ribosomal protein L25-like"/>
    <property type="match status" value="1"/>
</dbReference>
<gene>
    <name evidence="7" type="primary">rplY</name>
    <name evidence="7" type="ORF">DF3PB_2350003</name>
</gene>
<reference evidence="7" key="1">
    <citation type="submission" date="2018-07" db="EMBL/GenBank/DDBJ databases">
        <authorList>
            <person name="Quirk P.G."/>
            <person name="Krulwich T.A."/>
        </authorList>
    </citation>
    <scope>NUCLEOTIDE SEQUENCE</scope>
</reference>
<dbReference type="GO" id="GO:0003735">
    <property type="term" value="F:structural constituent of ribosome"/>
    <property type="evidence" value="ECO:0007669"/>
    <property type="project" value="InterPro"/>
</dbReference>
<accession>A0A380TDD4</accession>
<dbReference type="PANTHER" id="PTHR33284:SF1">
    <property type="entry name" value="RIBOSOMAL PROTEIN L25_GLN-TRNA SYNTHETASE, ANTI-CODON-BINDING DOMAIN-CONTAINING PROTEIN"/>
    <property type="match status" value="1"/>
</dbReference>
<feature type="domain" description="Large ribosomal subunit protein bL25 L25" evidence="5">
    <location>
        <begin position="9"/>
        <end position="94"/>
    </location>
</feature>
<dbReference type="Pfam" id="PF14693">
    <property type="entry name" value="Ribosomal_TL5_C"/>
    <property type="match status" value="1"/>
</dbReference>
<dbReference type="Pfam" id="PF01386">
    <property type="entry name" value="Ribosomal_L25p"/>
    <property type="match status" value="1"/>
</dbReference>
<organism evidence="7">
    <name type="scientific">metagenome</name>
    <dbReference type="NCBI Taxonomy" id="256318"/>
    <lineage>
        <taxon>unclassified sequences</taxon>
        <taxon>metagenomes</taxon>
    </lineage>
</organism>
<dbReference type="InterPro" id="IPR029751">
    <property type="entry name" value="Ribosomal_L25_dom"/>
</dbReference>
<evidence type="ECO:0000259" key="6">
    <source>
        <dbReference type="Pfam" id="PF14693"/>
    </source>
</evidence>
<dbReference type="GO" id="GO:0022625">
    <property type="term" value="C:cytosolic large ribosomal subunit"/>
    <property type="evidence" value="ECO:0007669"/>
    <property type="project" value="TreeGrafter"/>
</dbReference>
<keyword evidence="3 7" id="KW-0689">Ribosomal protein</keyword>
<dbReference type="InterPro" id="IPR020057">
    <property type="entry name" value="Ribosomal_bL25_b-dom"/>
</dbReference>
<evidence type="ECO:0000256" key="4">
    <source>
        <dbReference type="ARBA" id="ARBA00023274"/>
    </source>
</evidence>
<dbReference type="InterPro" id="IPR020930">
    <property type="entry name" value="Ribosomal_uL5_bac-type"/>
</dbReference>
<dbReference type="CDD" id="cd00495">
    <property type="entry name" value="Ribosomal_L25_TL5_CTC"/>
    <property type="match status" value="1"/>
</dbReference>
<dbReference type="HAMAP" id="MF_01334">
    <property type="entry name" value="Ribosomal_bL25_CTC"/>
    <property type="match status" value="1"/>
</dbReference>
<name>A0A380TDD4_9ZZZZ</name>
<dbReference type="PANTHER" id="PTHR33284">
    <property type="entry name" value="RIBOSOMAL PROTEIN L25/GLN-TRNA SYNTHETASE, ANTI-CODON-BINDING DOMAIN-CONTAINING PROTEIN"/>
    <property type="match status" value="1"/>
</dbReference>
<dbReference type="GO" id="GO:0008097">
    <property type="term" value="F:5S rRNA binding"/>
    <property type="evidence" value="ECO:0007669"/>
    <property type="project" value="InterPro"/>
</dbReference>
<dbReference type="GO" id="GO:0006412">
    <property type="term" value="P:translation"/>
    <property type="evidence" value="ECO:0007669"/>
    <property type="project" value="InterPro"/>
</dbReference>
<dbReference type="AlphaFoldDB" id="A0A380TDD4"/>
<dbReference type="InterPro" id="IPR011035">
    <property type="entry name" value="Ribosomal_bL25/Gln-tRNA_synth"/>
</dbReference>
<dbReference type="InterPro" id="IPR020056">
    <property type="entry name" value="Rbsml_bL25/Gln-tRNA_synth_N"/>
</dbReference>
<keyword evidence="1" id="KW-0699">rRNA-binding</keyword>